<dbReference type="AlphaFoldDB" id="A0AAV2IAQ8"/>
<comment type="subcellular location">
    <subcellularLocation>
        <location evidence="1">Cell membrane</location>
    </subcellularLocation>
    <subcellularLocation>
        <location evidence="2">Membrane</location>
        <topology evidence="2">Single-pass type II membrane protein</topology>
    </subcellularLocation>
</comment>
<keyword evidence="10 18" id="KW-0862">Zinc</keyword>
<comment type="similarity">
    <text evidence="3 20">Belongs to the peptidase M1 family.</text>
</comment>
<feature type="domain" description="Aminopeptidase N-like N-terminal" evidence="23">
    <location>
        <begin position="144"/>
        <end position="331"/>
    </location>
</feature>
<dbReference type="PANTHER" id="PTHR11533">
    <property type="entry name" value="PROTEASE M1 ZINC METALLOPROTEASE"/>
    <property type="match status" value="1"/>
</dbReference>
<dbReference type="InterPro" id="IPR050344">
    <property type="entry name" value="Peptidase_M1_aminopeptidases"/>
</dbReference>
<keyword evidence="16" id="KW-0325">Glycoprotein</keyword>
<dbReference type="FunFam" id="1.25.50.20:FF:000001">
    <property type="entry name" value="Aminopeptidase"/>
    <property type="match status" value="1"/>
</dbReference>
<evidence type="ECO:0000256" key="20">
    <source>
        <dbReference type="RuleBase" id="RU364040"/>
    </source>
</evidence>
<evidence type="ECO:0000256" key="11">
    <source>
        <dbReference type="ARBA" id="ARBA00022968"/>
    </source>
</evidence>
<keyword evidence="12 20" id="KW-1133">Transmembrane helix</keyword>
<dbReference type="CDD" id="cd09601">
    <property type="entry name" value="M1_APN-Q_like"/>
    <property type="match status" value="1"/>
</dbReference>
<dbReference type="InterPro" id="IPR014782">
    <property type="entry name" value="Peptidase_M1_dom"/>
</dbReference>
<evidence type="ECO:0000256" key="14">
    <source>
        <dbReference type="ARBA" id="ARBA00023136"/>
    </source>
</evidence>
<evidence type="ECO:0000256" key="5">
    <source>
        <dbReference type="ARBA" id="ARBA00022475"/>
    </source>
</evidence>
<dbReference type="FunFam" id="2.60.40.1910:FF:000006">
    <property type="entry name" value="Aminopeptidase"/>
    <property type="match status" value="1"/>
</dbReference>
<evidence type="ECO:0000256" key="10">
    <source>
        <dbReference type="ARBA" id="ARBA00022833"/>
    </source>
</evidence>
<evidence type="ECO:0000256" key="6">
    <source>
        <dbReference type="ARBA" id="ARBA00022670"/>
    </source>
</evidence>
<dbReference type="EC" id="3.4.11.-" evidence="20"/>
<evidence type="ECO:0000256" key="3">
    <source>
        <dbReference type="ARBA" id="ARBA00010136"/>
    </source>
</evidence>
<dbReference type="FunFam" id="2.60.40.1730:FF:000012">
    <property type="entry name" value="Aminopeptidase N"/>
    <property type="match status" value="1"/>
</dbReference>
<keyword evidence="8 18" id="KW-0479">Metal-binding</keyword>
<dbReference type="Proteomes" id="UP001497497">
    <property type="component" value="Unassembled WGS sequence"/>
</dbReference>
<dbReference type="SUPFAM" id="SSF55486">
    <property type="entry name" value="Metalloproteases ('zincins'), catalytic domain"/>
    <property type="match status" value="1"/>
</dbReference>
<dbReference type="EMBL" id="CAXITT010000493">
    <property type="protein sequence ID" value="CAL1542580.1"/>
    <property type="molecule type" value="Genomic_DNA"/>
</dbReference>
<dbReference type="GO" id="GO:0005886">
    <property type="term" value="C:plasma membrane"/>
    <property type="evidence" value="ECO:0007669"/>
    <property type="project" value="UniProtKB-SubCell"/>
</dbReference>
<evidence type="ECO:0000256" key="15">
    <source>
        <dbReference type="ARBA" id="ARBA00023157"/>
    </source>
</evidence>
<feature type="binding site" evidence="18">
    <location>
        <position position="442"/>
    </location>
    <ligand>
        <name>Zn(2+)</name>
        <dbReference type="ChEBI" id="CHEBI:29105"/>
        <note>catalytic</note>
    </ligand>
</feature>
<keyword evidence="4 20" id="KW-0031">Aminopeptidase</keyword>
<feature type="binding site" evidence="18">
    <location>
        <position position="461"/>
    </location>
    <ligand>
        <name>Zn(2+)</name>
        <dbReference type="ChEBI" id="CHEBI:29105"/>
        <note>catalytic</note>
    </ligand>
</feature>
<comment type="cofactor">
    <cofactor evidence="18 20">
        <name>Zn(2+)</name>
        <dbReference type="ChEBI" id="CHEBI:29105"/>
    </cofactor>
    <text evidence="18 20">Binds 1 zinc ion per subunit.</text>
</comment>
<dbReference type="GO" id="GO:0070006">
    <property type="term" value="F:metalloaminopeptidase activity"/>
    <property type="evidence" value="ECO:0007669"/>
    <property type="project" value="TreeGrafter"/>
</dbReference>
<dbReference type="Pfam" id="PF17900">
    <property type="entry name" value="Peptidase_M1_N"/>
    <property type="match status" value="1"/>
</dbReference>
<accession>A0AAV2IAQ8</accession>
<dbReference type="FunFam" id="1.10.390.10:FF:000006">
    <property type="entry name" value="Puromycin-sensitive aminopeptidase"/>
    <property type="match status" value="1"/>
</dbReference>
<keyword evidence="15" id="KW-1015">Disulfide bond</keyword>
<dbReference type="Gene3D" id="2.60.40.1910">
    <property type="match status" value="1"/>
</dbReference>
<evidence type="ECO:0000259" key="22">
    <source>
        <dbReference type="Pfam" id="PF11838"/>
    </source>
</evidence>
<keyword evidence="5" id="KW-1003">Cell membrane</keyword>
<dbReference type="InterPro" id="IPR045357">
    <property type="entry name" value="Aminopeptidase_N-like_N"/>
</dbReference>
<keyword evidence="13 20" id="KW-0482">Metalloprotease</keyword>
<dbReference type="InterPro" id="IPR001930">
    <property type="entry name" value="Peptidase_M1"/>
</dbReference>
<name>A0AAV2IAQ8_LYMST</name>
<keyword evidence="7 20" id="KW-0812">Transmembrane</keyword>
<evidence type="ECO:0000256" key="2">
    <source>
        <dbReference type="ARBA" id="ARBA00004606"/>
    </source>
</evidence>
<evidence type="ECO:0000313" key="25">
    <source>
        <dbReference type="Proteomes" id="UP001497497"/>
    </source>
</evidence>
<keyword evidence="9 20" id="KW-0378">Hydrolase</keyword>
<keyword evidence="11" id="KW-0735">Signal-anchor</keyword>
<evidence type="ECO:0000256" key="7">
    <source>
        <dbReference type="ARBA" id="ARBA00022692"/>
    </source>
</evidence>
<dbReference type="GO" id="GO:0043171">
    <property type="term" value="P:peptide catabolic process"/>
    <property type="evidence" value="ECO:0007669"/>
    <property type="project" value="TreeGrafter"/>
</dbReference>
<sequence length="978" mass="111698">METEAFPDVTLADTVVMEHRALNSGACRNDGELTKDTLVVLKPKRRRYQISRNQIILCACVVALIVAVVVVVTVFLIKHTCSSSCSGCKAAQVAKPDLQGQMPDLNPSESGSLSPQIVPFEKEGKINSVHDPWSSIRLPRSVIPLLYEMRLKVDLSNFFYEGSVNITLRVNTSTRFVIFHRNLSDVDNSSILLTSPHAPSPRIVRQFQVPEKNFHVLEVDRELEASSTYILTIGHYSGPLQTTLRGLYLSSYETRSGDKRYLSTSQLQPTDARKAFPCFDEPDMKARFKLQIIYQPGYTALTNMPAIATTSINSDWLMTEYAATPVMSTYLLAVIVCDFKPRNYTFDNGYELKMWAREEAFSQTEYAMDFAIKTYNFFTDYFGMPDIVPKADHVAVPDYPAGAMENWGLVVYRETSMLYDRLVSSSHNKYTVTLIVAHEIAHTWFGNMVTMAWWDDLWLNEGFASLLMYLAMDKAYPQWNVFAIQIVDEILPAMVKDALTTSRPVSSHIADPDDIPQHFDTISYSKGMAILRMIMAFAGAENFRDGVRHYVERFKFKNAEMSQLWSTLTESFNGSFDVGQIMDTWTRQMGYPVVTVEDGSTHYTLHQSRFLLDHNIGQNNSTGEVNRFGYKWYIPFTYVTQEAPNEKKTIWMNLGSASIPKYSRGWLLGNYEFVGFFRVMYDKNMWDMLAEQLITNHTVLPEANRAVLIGDAFAFARASMLEYDVALNITRYLKKEQSYIPWEAFLHSIEFLRGMIANNAAYVQLQHYLRNLVAPVFEIVGASDKGELPEKYLRRVILSMACDVGVEKAVEYAKSMFANWMKHDTRLPPDLSMVIYSVGIREGGATEWDYVWNKTTSTSVATEGDMMMESLVYTQKPWLLWRYINWLLDSTKIRNQDVRVVIGYFSKTPLSRMVAIQFVMSQWNELVARSDIQSIASHSYQSFPTIDLNLNCLFEAIFKENTPRVSNKAVENALALIR</sequence>
<evidence type="ECO:0000256" key="12">
    <source>
        <dbReference type="ARBA" id="ARBA00022989"/>
    </source>
</evidence>
<evidence type="ECO:0000256" key="17">
    <source>
        <dbReference type="PIRSR" id="PIRSR634016-1"/>
    </source>
</evidence>
<evidence type="ECO:0000256" key="8">
    <source>
        <dbReference type="ARBA" id="ARBA00022723"/>
    </source>
</evidence>
<feature type="site" description="Transition state stabilizer" evidence="19">
    <location>
        <position position="524"/>
    </location>
</feature>
<evidence type="ECO:0000256" key="1">
    <source>
        <dbReference type="ARBA" id="ARBA00004236"/>
    </source>
</evidence>
<feature type="binding site" evidence="18">
    <location>
        <position position="438"/>
    </location>
    <ligand>
        <name>Zn(2+)</name>
        <dbReference type="ChEBI" id="CHEBI:29105"/>
        <note>catalytic</note>
    </ligand>
</feature>
<dbReference type="GO" id="GO:0005737">
    <property type="term" value="C:cytoplasm"/>
    <property type="evidence" value="ECO:0007669"/>
    <property type="project" value="TreeGrafter"/>
</dbReference>
<dbReference type="GO" id="GO:0006508">
    <property type="term" value="P:proteolysis"/>
    <property type="evidence" value="ECO:0007669"/>
    <property type="project" value="UniProtKB-KW"/>
</dbReference>
<feature type="active site" description="Proton acceptor" evidence="17">
    <location>
        <position position="439"/>
    </location>
</feature>
<keyword evidence="14 20" id="KW-0472">Membrane</keyword>
<dbReference type="PRINTS" id="PR00756">
    <property type="entry name" value="ALADIPTASE"/>
</dbReference>
<dbReference type="GO" id="GO:0008270">
    <property type="term" value="F:zinc ion binding"/>
    <property type="evidence" value="ECO:0007669"/>
    <property type="project" value="UniProtKB-UniRule"/>
</dbReference>
<dbReference type="Gene3D" id="2.60.40.1730">
    <property type="entry name" value="tricorn interacting facor f3 domain"/>
    <property type="match status" value="1"/>
</dbReference>
<reference evidence="24 25" key="1">
    <citation type="submission" date="2024-04" db="EMBL/GenBank/DDBJ databases">
        <authorList>
            <consortium name="Genoscope - CEA"/>
            <person name="William W."/>
        </authorList>
    </citation>
    <scope>NUCLEOTIDE SEQUENCE [LARGE SCALE GENOMIC DNA]</scope>
</reference>
<feature type="domain" description="Peptidase M1 membrane alanine aminopeptidase" evidence="21">
    <location>
        <begin position="366"/>
        <end position="585"/>
    </location>
</feature>
<comment type="caution">
    <text evidence="24">The sequence shown here is derived from an EMBL/GenBank/DDBJ whole genome shotgun (WGS) entry which is preliminary data.</text>
</comment>
<dbReference type="Gene3D" id="1.10.390.10">
    <property type="entry name" value="Neutral Protease Domain 2"/>
    <property type="match status" value="1"/>
</dbReference>
<dbReference type="InterPro" id="IPR024571">
    <property type="entry name" value="ERAP1-like_C_dom"/>
</dbReference>
<dbReference type="Pfam" id="PF01433">
    <property type="entry name" value="Peptidase_M1"/>
    <property type="match status" value="1"/>
</dbReference>
<protein>
    <recommendedName>
        <fullName evidence="20">Aminopeptidase</fullName>
        <ecNumber evidence="20">3.4.11.-</ecNumber>
    </recommendedName>
</protein>
<dbReference type="InterPro" id="IPR034016">
    <property type="entry name" value="M1_APN-typ"/>
</dbReference>
<dbReference type="GO" id="GO:0005615">
    <property type="term" value="C:extracellular space"/>
    <property type="evidence" value="ECO:0007669"/>
    <property type="project" value="TreeGrafter"/>
</dbReference>
<dbReference type="InterPro" id="IPR042097">
    <property type="entry name" value="Aminopeptidase_N-like_N_sf"/>
</dbReference>
<gene>
    <name evidence="24" type="ORF">GSLYS_00016114001</name>
</gene>
<dbReference type="PANTHER" id="PTHR11533:SF294">
    <property type="entry name" value="THYROTROPIN-RELEASING HORMONE-DEGRADING ECTOENZYME"/>
    <property type="match status" value="1"/>
</dbReference>
<evidence type="ECO:0000259" key="21">
    <source>
        <dbReference type="Pfam" id="PF01433"/>
    </source>
</evidence>
<keyword evidence="25" id="KW-1185">Reference proteome</keyword>
<organism evidence="24 25">
    <name type="scientific">Lymnaea stagnalis</name>
    <name type="common">Great pond snail</name>
    <name type="synonym">Helix stagnalis</name>
    <dbReference type="NCBI Taxonomy" id="6523"/>
    <lineage>
        <taxon>Eukaryota</taxon>
        <taxon>Metazoa</taxon>
        <taxon>Spiralia</taxon>
        <taxon>Lophotrochozoa</taxon>
        <taxon>Mollusca</taxon>
        <taxon>Gastropoda</taxon>
        <taxon>Heterobranchia</taxon>
        <taxon>Euthyneura</taxon>
        <taxon>Panpulmonata</taxon>
        <taxon>Hygrophila</taxon>
        <taxon>Lymnaeoidea</taxon>
        <taxon>Lymnaeidae</taxon>
        <taxon>Lymnaea</taxon>
    </lineage>
</organism>
<evidence type="ECO:0000256" key="19">
    <source>
        <dbReference type="PIRSR" id="PIRSR634016-4"/>
    </source>
</evidence>
<evidence type="ECO:0000256" key="4">
    <source>
        <dbReference type="ARBA" id="ARBA00022438"/>
    </source>
</evidence>
<feature type="domain" description="ERAP1-like C-terminal" evidence="22">
    <location>
        <begin position="666"/>
        <end position="977"/>
    </location>
</feature>
<evidence type="ECO:0000259" key="23">
    <source>
        <dbReference type="Pfam" id="PF17900"/>
    </source>
</evidence>
<evidence type="ECO:0000256" key="16">
    <source>
        <dbReference type="ARBA" id="ARBA00023180"/>
    </source>
</evidence>
<evidence type="ECO:0000256" key="18">
    <source>
        <dbReference type="PIRSR" id="PIRSR634016-3"/>
    </source>
</evidence>
<proteinExistence type="inferred from homology"/>
<dbReference type="InterPro" id="IPR027268">
    <property type="entry name" value="Peptidase_M4/M1_CTD_sf"/>
</dbReference>
<feature type="transmembrane region" description="Helical" evidence="20">
    <location>
        <begin position="55"/>
        <end position="77"/>
    </location>
</feature>
<keyword evidence="6 20" id="KW-0645">Protease</keyword>
<dbReference type="SUPFAM" id="SSF63737">
    <property type="entry name" value="Leukotriene A4 hydrolase N-terminal domain"/>
    <property type="match status" value="1"/>
</dbReference>
<evidence type="ECO:0000313" key="24">
    <source>
        <dbReference type="EMBL" id="CAL1542580.1"/>
    </source>
</evidence>
<dbReference type="GO" id="GO:0042277">
    <property type="term" value="F:peptide binding"/>
    <property type="evidence" value="ECO:0007669"/>
    <property type="project" value="TreeGrafter"/>
</dbReference>
<dbReference type="Pfam" id="PF11838">
    <property type="entry name" value="ERAP1_C"/>
    <property type="match status" value="1"/>
</dbReference>
<evidence type="ECO:0000256" key="13">
    <source>
        <dbReference type="ARBA" id="ARBA00023049"/>
    </source>
</evidence>
<dbReference type="Gene3D" id="1.25.50.20">
    <property type="match status" value="1"/>
</dbReference>
<evidence type="ECO:0000256" key="9">
    <source>
        <dbReference type="ARBA" id="ARBA00022801"/>
    </source>
</evidence>